<organism evidence="5 6">
    <name type="scientific">Aquamicrobium zhengzhouense</name>
    <dbReference type="NCBI Taxonomy" id="2781738"/>
    <lineage>
        <taxon>Bacteria</taxon>
        <taxon>Pseudomonadati</taxon>
        <taxon>Pseudomonadota</taxon>
        <taxon>Alphaproteobacteria</taxon>
        <taxon>Hyphomicrobiales</taxon>
        <taxon>Phyllobacteriaceae</taxon>
        <taxon>Aquamicrobium</taxon>
    </lineage>
</organism>
<comment type="similarity">
    <text evidence="1">Belongs to the iron-containing alcohol dehydrogenase family.</text>
</comment>
<dbReference type="Pfam" id="PF25137">
    <property type="entry name" value="ADH_Fe_C"/>
    <property type="match status" value="1"/>
</dbReference>
<dbReference type="InterPro" id="IPR039697">
    <property type="entry name" value="Alcohol_dehydrogenase_Fe"/>
</dbReference>
<dbReference type="PANTHER" id="PTHR11496">
    <property type="entry name" value="ALCOHOL DEHYDROGENASE"/>
    <property type="match status" value="1"/>
</dbReference>
<name>A0ABS0S8H5_9HYPH</name>
<feature type="domain" description="Alcohol dehydrogenase iron-type/glycerol dehydrogenase GldA" evidence="3">
    <location>
        <begin position="10"/>
        <end position="177"/>
    </location>
</feature>
<dbReference type="Gene3D" id="1.20.1090.10">
    <property type="entry name" value="Dehydroquinate synthase-like - alpha domain"/>
    <property type="match status" value="1"/>
</dbReference>
<dbReference type="PANTHER" id="PTHR11496:SF102">
    <property type="entry name" value="ALCOHOL DEHYDROGENASE 4"/>
    <property type="match status" value="1"/>
</dbReference>
<evidence type="ECO:0000259" key="3">
    <source>
        <dbReference type="Pfam" id="PF00465"/>
    </source>
</evidence>
<evidence type="ECO:0000259" key="4">
    <source>
        <dbReference type="Pfam" id="PF25137"/>
    </source>
</evidence>
<keyword evidence="2" id="KW-0560">Oxidoreductase</keyword>
<dbReference type="Proteomes" id="UP000601789">
    <property type="component" value="Unassembled WGS sequence"/>
</dbReference>
<dbReference type="InterPro" id="IPR056798">
    <property type="entry name" value="ADH_Fe_C"/>
</dbReference>
<dbReference type="Pfam" id="PF00465">
    <property type="entry name" value="Fe-ADH"/>
    <property type="match status" value="1"/>
</dbReference>
<comment type="caution">
    <text evidence="5">The sequence shown here is derived from an EMBL/GenBank/DDBJ whole genome shotgun (WGS) entry which is preliminary data.</text>
</comment>
<feature type="domain" description="Fe-containing alcohol dehydrogenase-like C-terminal" evidence="4">
    <location>
        <begin position="188"/>
        <end position="390"/>
    </location>
</feature>
<dbReference type="EMBL" id="JADGMQ010000001">
    <property type="protein sequence ID" value="MBI1619593.1"/>
    <property type="molecule type" value="Genomic_DNA"/>
</dbReference>
<gene>
    <name evidence="5" type="ORF">IOD40_02785</name>
</gene>
<evidence type="ECO:0000313" key="5">
    <source>
        <dbReference type="EMBL" id="MBI1619593.1"/>
    </source>
</evidence>
<evidence type="ECO:0000313" key="6">
    <source>
        <dbReference type="Proteomes" id="UP000601789"/>
    </source>
</evidence>
<reference evidence="5 6" key="1">
    <citation type="submission" date="2020-10" db="EMBL/GenBank/DDBJ databases">
        <title>Aquamicrobium zhengzhouensis sp. nov., a exopolysaccharide producing bacterium isolated from farmland soil.</title>
        <authorList>
            <person name="Wang X."/>
        </authorList>
    </citation>
    <scope>NUCLEOTIDE SEQUENCE [LARGE SCALE GENOMIC DNA]</scope>
    <source>
        <strain evidence="6">cd-1</strain>
    </source>
</reference>
<dbReference type="SUPFAM" id="SSF56796">
    <property type="entry name" value="Dehydroquinate synthase-like"/>
    <property type="match status" value="1"/>
</dbReference>
<proteinExistence type="inferred from homology"/>
<evidence type="ECO:0000256" key="2">
    <source>
        <dbReference type="ARBA" id="ARBA00023002"/>
    </source>
</evidence>
<protein>
    <submittedName>
        <fullName evidence="5">Iron-containing alcohol dehydrogenase</fullName>
    </submittedName>
</protein>
<evidence type="ECO:0000256" key="1">
    <source>
        <dbReference type="ARBA" id="ARBA00007358"/>
    </source>
</evidence>
<dbReference type="Gene3D" id="3.40.50.1970">
    <property type="match status" value="1"/>
</dbReference>
<accession>A0ABS0S8H5</accession>
<dbReference type="InterPro" id="IPR001670">
    <property type="entry name" value="ADH_Fe/GldA"/>
</dbReference>
<keyword evidence="6" id="KW-1185">Reference proteome</keyword>
<dbReference type="CDD" id="cd08191">
    <property type="entry name" value="Fe-ADH-like"/>
    <property type="match status" value="1"/>
</dbReference>
<dbReference type="RefSeq" id="WP_198474257.1">
    <property type="nucleotide sequence ID" value="NZ_JADGMQ010000001.1"/>
</dbReference>
<sequence length="398" mass="41430">MGYFGTIRAPRELIFGVGQRQSLGRAAARLGKKALVVTDARLAADPDFRSMIADLTASGVSCQVDASTLPDVPVSTATVCADAARDFGPDLVIGVGGGSCLDIAKCVAVLLTHGGRPQDYYGEYNVPGPVMPIIAVPTTAGTGSEVTPVAVLSDSERMLKVGVSSPYIIPTVAICDPDLTVTCPPGLTAIAGADAMTHAIEAYTAIRREPLPGIAQDRVFVGKNDFSDHFGLRAIVLLWEGLELACKDGSNVAAREKVMMGATMAGLAFGVAGTAAAHAIQYPVGALTHTAHGAGVACLMPYVMRWNSPSIEPEIAEIAAAVGVSADSLIPEIAALFARIGIPANLRDLGLAEDRLDWTAEQSCGIARLIQNNPRPLPLADMRRLLDAAYTGDVSLID</sequence>